<dbReference type="RefSeq" id="WP_245119384.1">
    <property type="nucleotide sequence ID" value="NZ_CP095061.1"/>
</dbReference>
<reference evidence="1" key="1">
    <citation type="submission" date="2022-04" db="EMBL/GenBank/DDBJ databases">
        <title>Hymenobacter sp. isolated from the air.</title>
        <authorList>
            <person name="Won M."/>
            <person name="Lee C.-M."/>
            <person name="Woen H.-Y."/>
            <person name="Kwon S.-W."/>
        </authorList>
    </citation>
    <scope>NUCLEOTIDE SEQUENCE</scope>
    <source>
        <strain evidence="1">5420S-77</strain>
    </source>
</reference>
<dbReference type="Proteomes" id="UP000830401">
    <property type="component" value="Chromosome"/>
</dbReference>
<evidence type="ECO:0000313" key="1">
    <source>
        <dbReference type="EMBL" id="UOQ65377.1"/>
    </source>
</evidence>
<protein>
    <recommendedName>
        <fullName evidence="3">TonB-dependent receptor</fullName>
    </recommendedName>
</protein>
<proteinExistence type="predicted"/>
<sequence length="151" mass="17202">MGLSGSFDYRRQTMFLDRQQISPSLAAQEHQFDDRDGAFKANVPVASRRWLTTLNLQADLPVTPLGIFADFGATKEKNQIVADRNPQRLYYDAGVSLPLINRVLSFYFPVVGSQYGNGFPASRKDFTDQIRFVLRLDQLNPFRLLDEQLAQ</sequence>
<accession>A0ABY4G3L2</accession>
<evidence type="ECO:0000313" key="2">
    <source>
        <dbReference type="Proteomes" id="UP000830401"/>
    </source>
</evidence>
<dbReference type="EMBL" id="CP095061">
    <property type="protein sequence ID" value="UOQ65377.1"/>
    <property type="molecule type" value="Genomic_DNA"/>
</dbReference>
<evidence type="ECO:0008006" key="3">
    <source>
        <dbReference type="Google" id="ProtNLM"/>
    </source>
</evidence>
<organism evidence="1 2">
    <name type="scientific">Hymenobacter volaticus</name>
    <dbReference type="NCBI Taxonomy" id="2932254"/>
    <lineage>
        <taxon>Bacteria</taxon>
        <taxon>Pseudomonadati</taxon>
        <taxon>Bacteroidota</taxon>
        <taxon>Cytophagia</taxon>
        <taxon>Cytophagales</taxon>
        <taxon>Hymenobacteraceae</taxon>
        <taxon>Hymenobacter</taxon>
    </lineage>
</organism>
<keyword evidence="2" id="KW-1185">Reference proteome</keyword>
<name>A0ABY4G3L2_9BACT</name>
<gene>
    <name evidence="1" type="ORF">MUN86_17745</name>
</gene>